<feature type="non-terminal residue" evidence="2">
    <location>
        <position position="128"/>
    </location>
</feature>
<keyword evidence="1" id="KW-0175">Coiled coil</keyword>
<accession>A0A067SYY9</accession>
<dbReference type="Proteomes" id="UP000027222">
    <property type="component" value="Unassembled WGS sequence"/>
</dbReference>
<gene>
    <name evidence="2" type="ORF">GALMADRAFT_26534</name>
</gene>
<sequence>PFTSFCERLVFQNKIWKQQREIKALKTALLSMKTGGSENAFQAFCDRLILTNKIWKQQKEIEGLIGEAEKLKRSRVAAVTRAAKQMVQDVRKERLTEEFVRDLVAELGECRQEIATLRTEHERELREL</sequence>
<dbReference type="HOGENOM" id="CLU_135966_0_0_1"/>
<proteinExistence type="predicted"/>
<reference evidence="3" key="1">
    <citation type="journal article" date="2014" name="Proc. Natl. Acad. Sci. U.S.A.">
        <title>Extensive sampling of basidiomycete genomes demonstrates inadequacy of the white-rot/brown-rot paradigm for wood decay fungi.</title>
        <authorList>
            <person name="Riley R."/>
            <person name="Salamov A.A."/>
            <person name="Brown D.W."/>
            <person name="Nagy L.G."/>
            <person name="Floudas D."/>
            <person name="Held B.W."/>
            <person name="Levasseur A."/>
            <person name="Lombard V."/>
            <person name="Morin E."/>
            <person name="Otillar R."/>
            <person name="Lindquist E.A."/>
            <person name="Sun H."/>
            <person name="LaButti K.M."/>
            <person name="Schmutz J."/>
            <person name="Jabbour D."/>
            <person name="Luo H."/>
            <person name="Baker S.E."/>
            <person name="Pisabarro A.G."/>
            <person name="Walton J.D."/>
            <person name="Blanchette R.A."/>
            <person name="Henrissat B."/>
            <person name="Martin F."/>
            <person name="Cullen D."/>
            <person name="Hibbett D.S."/>
            <person name="Grigoriev I.V."/>
        </authorList>
    </citation>
    <scope>NUCLEOTIDE SEQUENCE [LARGE SCALE GENOMIC DNA]</scope>
    <source>
        <strain evidence="3">CBS 339.88</strain>
    </source>
</reference>
<name>A0A067SYY9_GALM3</name>
<protein>
    <submittedName>
        <fullName evidence="2">Uncharacterized protein</fullName>
    </submittedName>
</protein>
<organism evidence="2 3">
    <name type="scientific">Galerina marginata (strain CBS 339.88)</name>
    <dbReference type="NCBI Taxonomy" id="685588"/>
    <lineage>
        <taxon>Eukaryota</taxon>
        <taxon>Fungi</taxon>
        <taxon>Dikarya</taxon>
        <taxon>Basidiomycota</taxon>
        <taxon>Agaricomycotina</taxon>
        <taxon>Agaricomycetes</taxon>
        <taxon>Agaricomycetidae</taxon>
        <taxon>Agaricales</taxon>
        <taxon>Agaricineae</taxon>
        <taxon>Strophariaceae</taxon>
        <taxon>Galerina</taxon>
    </lineage>
</organism>
<evidence type="ECO:0000313" key="3">
    <source>
        <dbReference type="Proteomes" id="UP000027222"/>
    </source>
</evidence>
<evidence type="ECO:0000313" key="2">
    <source>
        <dbReference type="EMBL" id="KDR72904.1"/>
    </source>
</evidence>
<dbReference type="EMBL" id="KL142387">
    <property type="protein sequence ID" value="KDR72904.1"/>
    <property type="molecule type" value="Genomic_DNA"/>
</dbReference>
<dbReference type="OrthoDB" id="3008788at2759"/>
<keyword evidence="3" id="KW-1185">Reference proteome</keyword>
<dbReference type="AlphaFoldDB" id="A0A067SYY9"/>
<evidence type="ECO:0000256" key="1">
    <source>
        <dbReference type="SAM" id="Coils"/>
    </source>
</evidence>
<feature type="coiled-coil region" evidence="1">
    <location>
        <begin position="100"/>
        <end position="127"/>
    </location>
</feature>
<feature type="non-terminal residue" evidence="2">
    <location>
        <position position="1"/>
    </location>
</feature>